<dbReference type="InParanoid" id="A0A078A7T6"/>
<dbReference type="InterPro" id="IPR023213">
    <property type="entry name" value="CAT-like_dom_sf"/>
</dbReference>
<feature type="domain" description="O-acyltransferase WSD1 C-terminal" evidence="1">
    <location>
        <begin position="284"/>
        <end position="423"/>
    </location>
</feature>
<dbReference type="PANTHER" id="PTHR31650:SF1">
    <property type="entry name" value="WAX ESTER SYNTHASE_DIACYLGLYCEROL ACYLTRANSFERASE 4-RELATED"/>
    <property type="match status" value="1"/>
</dbReference>
<proteinExistence type="predicted"/>
<dbReference type="AlphaFoldDB" id="A0A078A7T6"/>
<dbReference type="OrthoDB" id="421583at2759"/>
<sequence>MKLLFGLEALSAVDEMFILDDAKNVANICSAIIMEKCNIDDLKRQLYDKAKKFFRTRAKLVKIMGKYYYKRMDDEEFNAKLSRFCQTDENVRSEQDLADLMAKEAQIRDPFDQVQFKTVFFPNMSKTEVAFMFKAHHCLGDGLALVTLLTNLQDKYDKSQLPQMRKFSFFEKIVMYVVTPLVGIKIILKQLFFERKQKNAIKNGKPLTGKKNAVMSKDYSIEEIKKLSKKYGVTINDVLMTVTSQSLKQYLKLKGDDKTQKMNLSMQISLREPPNTVEDFQLKNNFAMMTIPIDLVDDFKNNIQLMKKQMDKLKNSFDPMGVYFCVKIMSFLPSILAKLIFQDQAQKICMVFSNVPGPRTPLVFLGKKVNRIVFYAPQLGSIGVSLNIMSHVDNIKISCIADEAQIPKPKELMDIINDNFEKILSEVKQ</sequence>
<accession>A0A078A7T6</accession>
<evidence type="ECO:0000313" key="2">
    <source>
        <dbReference type="EMBL" id="CDW77896.1"/>
    </source>
</evidence>
<dbReference type="PANTHER" id="PTHR31650">
    <property type="entry name" value="O-ACYLTRANSFERASE (WSD1-LIKE) FAMILY PROTEIN"/>
    <property type="match status" value="1"/>
</dbReference>
<evidence type="ECO:0000259" key="1">
    <source>
        <dbReference type="Pfam" id="PF06974"/>
    </source>
</evidence>
<gene>
    <name evidence="2" type="primary">Contig7328.g7827</name>
    <name evidence="2" type="ORF">STYLEM_6863</name>
</gene>
<dbReference type="InterPro" id="IPR009721">
    <property type="entry name" value="O-acyltransferase_WSD1_C"/>
</dbReference>
<name>A0A078A7T6_STYLE</name>
<protein>
    <submittedName>
        <fullName evidence="2">Diacylglycerol o-acyltransferase</fullName>
    </submittedName>
</protein>
<dbReference type="InterPro" id="IPR045034">
    <property type="entry name" value="O-acyltransferase_WSD1-like"/>
</dbReference>
<dbReference type="Gene3D" id="3.30.559.10">
    <property type="entry name" value="Chloramphenicol acetyltransferase-like domain"/>
    <property type="match status" value="1"/>
</dbReference>
<dbReference type="EMBL" id="CCKQ01006580">
    <property type="protein sequence ID" value="CDW77896.1"/>
    <property type="molecule type" value="Genomic_DNA"/>
</dbReference>
<dbReference type="GO" id="GO:0005886">
    <property type="term" value="C:plasma membrane"/>
    <property type="evidence" value="ECO:0007669"/>
    <property type="project" value="TreeGrafter"/>
</dbReference>
<organism evidence="2 3">
    <name type="scientific">Stylonychia lemnae</name>
    <name type="common">Ciliate</name>
    <dbReference type="NCBI Taxonomy" id="5949"/>
    <lineage>
        <taxon>Eukaryota</taxon>
        <taxon>Sar</taxon>
        <taxon>Alveolata</taxon>
        <taxon>Ciliophora</taxon>
        <taxon>Intramacronucleata</taxon>
        <taxon>Spirotrichea</taxon>
        <taxon>Stichotrichia</taxon>
        <taxon>Sporadotrichida</taxon>
        <taxon>Oxytrichidae</taxon>
        <taxon>Stylonychinae</taxon>
        <taxon>Stylonychia</taxon>
    </lineage>
</organism>
<dbReference type="Proteomes" id="UP000039865">
    <property type="component" value="Unassembled WGS sequence"/>
</dbReference>
<dbReference type="Pfam" id="PF06974">
    <property type="entry name" value="WS_DGAT_C"/>
    <property type="match status" value="1"/>
</dbReference>
<dbReference type="GO" id="GO:0008374">
    <property type="term" value="F:O-acyltransferase activity"/>
    <property type="evidence" value="ECO:0007669"/>
    <property type="project" value="InterPro"/>
</dbReference>
<keyword evidence="3" id="KW-1185">Reference proteome</keyword>
<reference evidence="2 3" key="1">
    <citation type="submission" date="2014-06" db="EMBL/GenBank/DDBJ databases">
        <authorList>
            <person name="Swart Estienne"/>
        </authorList>
    </citation>
    <scope>NUCLEOTIDE SEQUENCE [LARGE SCALE GENOMIC DNA]</scope>
    <source>
        <strain evidence="2 3">130c</strain>
    </source>
</reference>
<keyword evidence="2" id="KW-0808">Transferase</keyword>
<keyword evidence="2" id="KW-0012">Acyltransferase</keyword>
<evidence type="ECO:0000313" key="3">
    <source>
        <dbReference type="Proteomes" id="UP000039865"/>
    </source>
</evidence>
<dbReference type="OMA" id="FQPTFRK"/>
<dbReference type="GO" id="GO:0019432">
    <property type="term" value="P:triglyceride biosynthetic process"/>
    <property type="evidence" value="ECO:0007669"/>
    <property type="project" value="TreeGrafter"/>
</dbReference>